<evidence type="ECO:0000256" key="1">
    <source>
        <dbReference type="SAM" id="MobiDB-lite"/>
    </source>
</evidence>
<dbReference type="Proteomes" id="UP000014629">
    <property type="component" value="Unassembled WGS sequence"/>
</dbReference>
<dbReference type="Pfam" id="PF09481">
    <property type="entry name" value="CRISPR_Cse1"/>
    <property type="match status" value="1"/>
</dbReference>
<organism evidence="2 3">
    <name type="scientific">Streptomyces aurantiacus JA 4570</name>
    <dbReference type="NCBI Taxonomy" id="1286094"/>
    <lineage>
        <taxon>Bacteria</taxon>
        <taxon>Bacillati</taxon>
        <taxon>Actinomycetota</taxon>
        <taxon>Actinomycetes</taxon>
        <taxon>Kitasatosporales</taxon>
        <taxon>Streptomycetaceae</taxon>
        <taxon>Streptomyces</taxon>
        <taxon>Streptomyces aurantiacus group</taxon>
    </lineage>
</organism>
<sequence>MRFQPCITALTIGPDQGKSPRLEKVTLLEAFERAEEITAVVHDSPGAQMALYELLLGLCAATGVHPRTAAQHRQWVTDRHPLTAIADQLRTEDFDGLLDLTHPEHPFAQNALLRPHLAHGYGPAQLELERAGDYVLLFDHVHLHDGEPVPIEDAFHALLAQHAYGLGGRVMAKTSWFGSAFTYAAVGRLAGRIRTLALGDSLADTLRLNLTPCADGGRFNYSWTRGRPRRTFSGPDAKKTHTPDGPADLHSTLGRSVLLSARADEIGRVVVDKVLMGAGELLEPTPDSLQDAAMNGDKPLQASEKKALWRDAHALYAAATPSAKGSDLFSRLVRLNRPVRLWSVGLIAENRNVTGWVSDTFPFHGAHHQQLRRAAHDGAAWAALLAGAATTAAAVARDVAYPNARPEERAKLLTRFDPAADLWARFAEPFHTLLDAISAGADAAKARAAFAAAAVTATRTALGERLRSLPRTGSALEAAARAQARLESELTKTKHPLEITEAATMDTAPPSTTPAPHTAAPTPESQERAAATGPRALGHWLAGLIRRHDRELLGQLQRPKRPPRLQAWTLAGNFAPTDSARDAYELTAHLFARYHAALPWQDPRRLYGSGDLGRTLRRIGTPGGYGPADPGCHRLFERLCTPGALPRQHLAHAIDRLRALDRIPPSWAQLADDLAAFTSHDDHVQHTWACSFFTPNSPTRQGVTTPCTATSTSTR</sequence>
<dbReference type="InterPro" id="IPR013381">
    <property type="entry name" value="CRISPR-assoc_prot_Cse1"/>
</dbReference>
<evidence type="ECO:0000313" key="2">
    <source>
        <dbReference type="EMBL" id="EPH41024.1"/>
    </source>
</evidence>
<dbReference type="Pfam" id="PF09485">
    <property type="entry name" value="CRISPR_Cse2"/>
    <property type="match status" value="1"/>
</dbReference>
<dbReference type="OrthoDB" id="3446946at2"/>
<evidence type="ECO:0008006" key="4">
    <source>
        <dbReference type="Google" id="ProtNLM"/>
    </source>
</evidence>
<dbReference type="AlphaFoldDB" id="S3ZEG2"/>
<name>S3ZEG2_9ACTN</name>
<dbReference type="NCBIfam" id="TIGR02548">
    <property type="entry name" value="casB_cse2"/>
    <property type="match status" value="1"/>
</dbReference>
<dbReference type="Gene3D" id="1.10.520.40">
    <property type="entry name" value="CRISPR-associated protein Cse2"/>
    <property type="match status" value="1"/>
</dbReference>
<accession>S3ZEG2</accession>
<dbReference type="PATRIC" id="fig|1286094.4.peg.5834"/>
<dbReference type="EMBL" id="AOPZ01000349">
    <property type="protein sequence ID" value="EPH41024.1"/>
    <property type="molecule type" value="Genomic_DNA"/>
</dbReference>
<reference evidence="2 3" key="1">
    <citation type="submission" date="2013-02" db="EMBL/GenBank/DDBJ databases">
        <title>Draft Genome Sequence of Streptomyces aurantiacus, Which Produces Setomimycin.</title>
        <authorList>
            <person name="Gruening B.A."/>
            <person name="Praeg A."/>
            <person name="Erxleben A."/>
            <person name="Guenther S."/>
            <person name="Mueller M."/>
        </authorList>
    </citation>
    <scope>NUCLEOTIDE SEQUENCE [LARGE SCALE GENOMIC DNA]</scope>
    <source>
        <strain evidence="2 3">JA 4570</strain>
    </source>
</reference>
<feature type="region of interest" description="Disordered" evidence="1">
    <location>
        <begin position="506"/>
        <end position="529"/>
    </location>
</feature>
<evidence type="ECO:0000313" key="3">
    <source>
        <dbReference type="Proteomes" id="UP000014629"/>
    </source>
</evidence>
<comment type="caution">
    <text evidence="2">The sequence shown here is derived from an EMBL/GenBank/DDBJ whole genome shotgun (WGS) entry which is preliminary data.</text>
</comment>
<keyword evidence="3" id="KW-1185">Reference proteome</keyword>
<feature type="compositionally biased region" description="Low complexity" evidence="1">
    <location>
        <begin position="506"/>
        <end position="523"/>
    </location>
</feature>
<protein>
    <recommendedName>
        <fullName evidence="4">CRISPR-associated protein Cse1</fullName>
    </recommendedName>
</protein>
<dbReference type="InterPro" id="IPR038287">
    <property type="entry name" value="Cse2_sf"/>
</dbReference>
<dbReference type="InterPro" id="IPR013382">
    <property type="entry name" value="CRISPR-assoc_prot_Cse2"/>
</dbReference>
<dbReference type="Gene3D" id="1.10.132.100">
    <property type="match status" value="1"/>
</dbReference>
<gene>
    <name evidence="2" type="ORF">STRAU_5902</name>
</gene>
<dbReference type="RefSeq" id="WP_016644023.1">
    <property type="nucleotide sequence ID" value="NZ_AOPZ01000349.1"/>
</dbReference>
<proteinExistence type="predicted"/>